<dbReference type="SMART" id="SM00355">
    <property type="entry name" value="ZnF_C2H2"/>
    <property type="match status" value="7"/>
</dbReference>
<dbReference type="InterPro" id="IPR012934">
    <property type="entry name" value="Znf_AD"/>
</dbReference>
<dbReference type="Gene3D" id="3.30.160.60">
    <property type="entry name" value="Classic Zinc Finger"/>
    <property type="match status" value="6"/>
</dbReference>
<dbReference type="PANTHER" id="PTHR24394:SF29">
    <property type="entry name" value="MYONEURIN"/>
    <property type="match status" value="1"/>
</dbReference>
<dbReference type="AlphaFoldDB" id="A0A9N9R2C4"/>
<feature type="domain" description="C2H2-type" evidence="9">
    <location>
        <begin position="331"/>
        <end position="358"/>
    </location>
</feature>
<dbReference type="InterPro" id="IPR013087">
    <property type="entry name" value="Znf_C2H2_type"/>
</dbReference>
<dbReference type="Pfam" id="PF07776">
    <property type="entry name" value="zf-AD"/>
    <property type="match status" value="1"/>
</dbReference>
<dbReference type="PANTHER" id="PTHR24394">
    <property type="entry name" value="ZINC FINGER PROTEIN"/>
    <property type="match status" value="1"/>
</dbReference>
<dbReference type="SUPFAM" id="SSF57667">
    <property type="entry name" value="beta-beta-alpha zinc fingers"/>
    <property type="match status" value="4"/>
</dbReference>
<evidence type="ECO:0000259" key="10">
    <source>
        <dbReference type="PROSITE" id="PS51915"/>
    </source>
</evidence>
<dbReference type="InterPro" id="IPR036236">
    <property type="entry name" value="Znf_C2H2_sf"/>
</dbReference>
<feature type="binding site" evidence="8">
    <location>
        <position position="14"/>
    </location>
    <ligand>
        <name>Zn(2+)</name>
        <dbReference type="ChEBI" id="CHEBI:29105"/>
    </ligand>
</feature>
<dbReference type="SMART" id="SM00868">
    <property type="entry name" value="zf-AD"/>
    <property type="match status" value="1"/>
</dbReference>
<comment type="subcellular location">
    <subcellularLocation>
        <location evidence="1">Nucleus</location>
    </subcellularLocation>
</comment>
<dbReference type="SUPFAM" id="SSF57716">
    <property type="entry name" value="Glucocorticoid receptor-like (DNA-binding domain)"/>
    <property type="match status" value="1"/>
</dbReference>
<evidence type="ECO:0000256" key="2">
    <source>
        <dbReference type="ARBA" id="ARBA00022723"/>
    </source>
</evidence>
<dbReference type="PROSITE" id="PS51915">
    <property type="entry name" value="ZAD"/>
    <property type="match status" value="1"/>
</dbReference>
<sequence>MIAVLRNKHVDSCCRTCLNDISSKFYELFNEYQNSMTLAEMLLICTSIMVEKEDRLPKKLCSSCYNCLVSFYDFRIQAENVEAELKLSQVEKMIDEKLNNPEKVSKIEIKVGNTIMDDSYVTDNLENDFHNLDIVKVESQDSFIAHIDNFNSNNILQEKTDNVSNLNSHYGVSEKSIKCKVCDKKFKKLSKLQIHEEKHNRQLYSCNFCSDTFVQKYKLIRHLMKHSQKHEDTSSEINQNNISQSVTCDMCSANFKSVQSLSAHMRVHIQKGRILSCMFCDKVFKKLSHLKRHELTHEINRPFKCDTCPKSFHTESLLNDHMNRHHGVRPHECPLCSKSFCNISSLTTHLKVHTKEKIYLCPTCGKKFDSSSNLGQHMKRHVGLKLFSCDLCPRSFVTKELAPYLYRNPKPTTPSPPIHLH</sequence>
<dbReference type="FunFam" id="3.30.160.60:FF:000624">
    <property type="entry name" value="zinc finger protein 697"/>
    <property type="match status" value="1"/>
</dbReference>
<dbReference type="GO" id="GO:0008270">
    <property type="term" value="F:zinc ion binding"/>
    <property type="evidence" value="ECO:0007669"/>
    <property type="project" value="UniProtKB-UniRule"/>
</dbReference>
<keyword evidence="12" id="KW-1185">Reference proteome</keyword>
<dbReference type="Pfam" id="PF13894">
    <property type="entry name" value="zf-C2H2_4"/>
    <property type="match status" value="1"/>
</dbReference>
<dbReference type="PROSITE" id="PS00028">
    <property type="entry name" value="ZINC_FINGER_C2H2_1"/>
    <property type="match status" value="6"/>
</dbReference>
<proteinExistence type="predicted"/>
<dbReference type="GO" id="GO:0005634">
    <property type="term" value="C:nucleus"/>
    <property type="evidence" value="ECO:0007669"/>
    <property type="project" value="UniProtKB-SubCell"/>
</dbReference>
<feature type="domain" description="ZAD" evidence="10">
    <location>
        <begin position="12"/>
        <end position="88"/>
    </location>
</feature>
<feature type="binding site" evidence="8">
    <location>
        <position position="64"/>
    </location>
    <ligand>
        <name>Zn(2+)</name>
        <dbReference type="ChEBI" id="CHEBI:29105"/>
    </ligand>
</feature>
<feature type="domain" description="C2H2-type" evidence="9">
    <location>
        <begin position="303"/>
        <end position="330"/>
    </location>
</feature>
<feature type="domain" description="C2H2-type" evidence="9">
    <location>
        <begin position="246"/>
        <end position="273"/>
    </location>
</feature>
<evidence type="ECO:0000256" key="6">
    <source>
        <dbReference type="ARBA" id="ARBA00023242"/>
    </source>
</evidence>
<dbReference type="GO" id="GO:0000981">
    <property type="term" value="F:DNA-binding transcription factor activity, RNA polymerase II-specific"/>
    <property type="evidence" value="ECO:0007669"/>
    <property type="project" value="TreeGrafter"/>
</dbReference>
<keyword evidence="2 8" id="KW-0479">Metal-binding</keyword>
<dbReference type="FunFam" id="3.30.160.60:FF:000340">
    <property type="entry name" value="zinc finger protein 473 isoform X1"/>
    <property type="match status" value="1"/>
</dbReference>
<keyword evidence="4 7" id="KW-0863">Zinc-finger</keyword>
<evidence type="ECO:0000256" key="8">
    <source>
        <dbReference type="PROSITE-ProRule" id="PRU01263"/>
    </source>
</evidence>
<evidence type="ECO:0000256" key="3">
    <source>
        <dbReference type="ARBA" id="ARBA00022737"/>
    </source>
</evidence>
<accession>A0A9N9R2C4</accession>
<evidence type="ECO:0000256" key="7">
    <source>
        <dbReference type="PROSITE-ProRule" id="PRU00042"/>
    </source>
</evidence>
<organism evidence="11 12">
    <name type="scientific">Diatraea saccharalis</name>
    <name type="common">sugarcane borer</name>
    <dbReference type="NCBI Taxonomy" id="40085"/>
    <lineage>
        <taxon>Eukaryota</taxon>
        <taxon>Metazoa</taxon>
        <taxon>Ecdysozoa</taxon>
        <taxon>Arthropoda</taxon>
        <taxon>Hexapoda</taxon>
        <taxon>Insecta</taxon>
        <taxon>Pterygota</taxon>
        <taxon>Neoptera</taxon>
        <taxon>Endopterygota</taxon>
        <taxon>Lepidoptera</taxon>
        <taxon>Glossata</taxon>
        <taxon>Ditrysia</taxon>
        <taxon>Pyraloidea</taxon>
        <taxon>Crambidae</taxon>
        <taxon>Crambinae</taxon>
        <taxon>Diatraea</taxon>
    </lineage>
</organism>
<reference evidence="11" key="2">
    <citation type="submission" date="2022-10" db="EMBL/GenBank/DDBJ databases">
        <authorList>
            <consortium name="ENA_rothamsted_submissions"/>
            <consortium name="culmorum"/>
            <person name="King R."/>
        </authorList>
    </citation>
    <scope>NUCLEOTIDE SEQUENCE</scope>
</reference>
<protein>
    <submittedName>
        <fullName evidence="11">Uncharacterized protein</fullName>
    </submittedName>
</protein>
<reference evidence="11" key="1">
    <citation type="submission" date="2021-12" db="EMBL/GenBank/DDBJ databases">
        <authorList>
            <person name="King R."/>
        </authorList>
    </citation>
    <scope>NUCLEOTIDE SEQUENCE</scope>
</reference>
<feature type="domain" description="C2H2-type" evidence="9">
    <location>
        <begin position="275"/>
        <end position="302"/>
    </location>
</feature>
<evidence type="ECO:0000313" key="12">
    <source>
        <dbReference type="Proteomes" id="UP001153714"/>
    </source>
</evidence>
<dbReference type="PROSITE" id="PS50157">
    <property type="entry name" value="ZINC_FINGER_C2H2_2"/>
    <property type="match status" value="7"/>
</dbReference>
<keyword evidence="5 8" id="KW-0862">Zinc</keyword>
<keyword evidence="3" id="KW-0677">Repeat</keyword>
<evidence type="ECO:0000256" key="5">
    <source>
        <dbReference type="ARBA" id="ARBA00022833"/>
    </source>
</evidence>
<feature type="binding site" evidence="8">
    <location>
        <position position="17"/>
    </location>
    <ligand>
        <name>Zn(2+)</name>
        <dbReference type="ChEBI" id="CHEBI:29105"/>
    </ligand>
</feature>
<dbReference type="EMBL" id="OU893350">
    <property type="protein sequence ID" value="CAG9788131.1"/>
    <property type="molecule type" value="Genomic_DNA"/>
</dbReference>
<feature type="binding site" evidence="8">
    <location>
        <position position="61"/>
    </location>
    <ligand>
        <name>Zn(2+)</name>
        <dbReference type="ChEBI" id="CHEBI:29105"/>
    </ligand>
</feature>
<dbReference type="Proteomes" id="UP001153714">
    <property type="component" value="Chromosome 19"/>
</dbReference>
<dbReference type="FunFam" id="3.30.160.60:FF:000671">
    <property type="entry name" value="Zinc finger protein 26"/>
    <property type="match status" value="1"/>
</dbReference>
<evidence type="ECO:0000259" key="9">
    <source>
        <dbReference type="PROSITE" id="PS50157"/>
    </source>
</evidence>
<dbReference type="Pfam" id="PF00096">
    <property type="entry name" value="zf-C2H2"/>
    <property type="match status" value="5"/>
</dbReference>
<feature type="domain" description="C2H2-type" evidence="9">
    <location>
        <begin position="359"/>
        <end position="386"/>
    </location>
</feature>
<evidence type="ECO:0000313" key="11">
    <source>
        <dbReference type="EMBL" id="CAG9788131.1"/>
    </source>
</evidence>
<evidence type="ECO:0000256" key="4">
    <source>
        <dbReference type="ARBA" id="ARBA00022771"/>
    </source>
</evidence>
<feature type="domain" description="C2H2-type" evidence="9">
    <location>
        <begin position="204"/>
        <end position="231"/>
    </location>
</feature>
<name>A0A9N9R2C4_9NEOP</name>
<dbReference type="OrthoDB" id="1095242at2759"/>
<gene>
    <name evidence="11" type="ORF">DIATSA_LOCUS5966</name>
</gene>
<keyword evidence="6" id="KW-0539">Nucleus</keyword>
<dbReference type="Gene3D" id="3.40.1800.20">
    <property type="match status" value="1"/>
</dbReference>
<evidence type="ECO:0000256" key="1">
    <source>
        <dbReference type="ARBA" id="ARBA00004123"/>
    </source>
</evidence>
<feature type="domain" description="C2H2-type" evidence="9">
    <location>
        <begin position="177"/>
        <end position="204"/>
    </location>
</feature>